<protein>
    <recommendedName>
        <fullName evidence="3">LppM domain-containing protein</fullName>
    </recommendedName>
</protein>
<feature type="transmembrane region" description="Helical" evidence="2">
    <location>
        <begin position="35"/>
        <end position="54"/>
    </location>
</feature>
<dbReference type="Pfam" id="PF21946">
    <property type="entry name" value="LppM"/>
    <property type="match status" value="1"/>
</dbReference>
<dbReference type="EMBL" id="CP015961">
    <property type="protein sequence ID" value="ANI92150.1"/>
    <property type="molecule type" value="Genomic_DNA"/>
</dbReference>
<keyword evidence="2" id="KW-1133">Transmembrane helix</keyword>
<gene>
    <name evidence="4" type="ORF">BJL86_1368</name>
</gene>
<accession>A0A173LNL4</accession>
<keyword evidence="5" id="KW-1185">Reference proteome</keyword>
<name>A0A173LNL4_9ACTN</name>
<evidence type="ECO:0000313" key="4">
    <source>
        <dbReference type="EMBL" id="ANI92150.1"/>
    </source>
</evidence>
<dbReference type="OrthoDB" id="3712375at2"/>
<feature type="domain" description="LppM" evidence="3">
    <location>
        <begin position="52"/>
        <end position="208"/>
    </location>
</feature>
<dbReference type="InterPro" id="IPR053807">
    <property type="entry name" value="LppM"/>
</dbReference>
<organism evidence="4 5">
    <name type="scientific">Dietzia timorensis</name>
    <dbReference type="NCBI Taxonomy" id="499555"/>
    <lineage>
        <taxon>Bacteria</taxon>
        <taxon>Bacillati</taxon>
        <taxon>Actinomycetota</taxon>
        <taxon>Actinomycetes</taxon>
        <taxon>Mycobacteriales</taxon>
        <taxon>Dietziaceae</taxon>
        <taxon>Dietzia</taxon>
    </lineage>
</organism>
<dbReference type="RefSeq" id="WP_082908417.1">
    <property type="nucleotide sequence ID" value="NZ_CP015961.1"/>
</dbReference>
<keyword evidence="2" id="KW-0472">Membrane</keyword>
<dbReference type="Proteomes" id="UP000186104">
    <property type="component" value="Chromosome"/>
</dbReference>
<evidence type="ECO:0000313" key="5">
    <source>
        <dbReference type="Proteomes" id="UP000186104"/>
    </source>
</evidence>
<dbReference type="AlphaFoldDB" id="A0A173LNL4"/>
<evidence type="ECO:0000256" key="2">
    <source>
        <dbReference type="SAM" id="Phobius"/>
    </source>
</evidence>
<dbReference type="STRING" id="499555.BJL86_1368"/>
<evidence type="ECO:0000259" key="3">
    <source>
        <dbReference type="Pfam" id="PF21946"/>
    </source>
</evidence>
<feature type="region of interest" description="Disordered" evidence="1">
    <location>
        <begin position="1"/>
        <end position="24"/>
    </location>
</feature>
<keyword evidence="2" id="KW-0812">Transmembrane</keyword>
<feature type="transmembrane region" description="Helical" evidence="2">
    <location>
        <begin position="216"/>
        <end position="238"/>
    </location>
</feature>
<proteinExistence type="predicted"/>
<reference evidence="4 5" key="1">
    <citation type="submission" date="2016-06" db="EMBL/GenBank/DDBJ databases">
        <title>Complete genome sequence of a saline-alkali tolerant type strain Dietzia timorensis ID05-A0528T.</title>
        <authorList>
            <person name="Wu X."/>
        </authorList>
    </citation>
    <scope>NUCLEOTIDE SEQUENCE [LARGE SCALE GENOMIC DNA]</scope>
    <source>
        <strain evidence="4 5">ID05-A0528</strain>
    </source>
</reference>
<evidence type="ECO:0000256" key="1">
    <source>
        <dbReference type="SAM" id="MobiDB-lite"/>
    </source>
</evidence>
<sequence length="253" mass="26741">MTVNALNTRKPETPSGAAYRQSGGRGPAWLRRGTLFSLVVALAFTLSGCLQLGADLSVGKNDTVSGRILLAGDNAEEASVLNGLSVPTGLEEKVRISNYAANNFSGKEIYFTELSFADVDTMVIGLQVDNSRPYSMSFRRSGGKVTFEGSIDLTGVPQEQTGGIQSRIDLSFPAPVENTNGTIEDDPNRVSWSPQAGTVSTLEASTSYPDPATRGFAVWLIVGIGAAVLVSILVILLARSSRARTDAGIRSPL</sequence>
<dbReference type="KEGG" id="dtm:BJL86_1368"/>